<evidence type="ECO:0000256" key="1">
    <source>
        <dbReference type="ARBA" id="ARBA00004496"/>
    </source>
</evidence>
<reference evidence="7" key="1">
    <citation type="journal article" date="2021" name="PeerJ">
        <title>Extensive microbial diversity within the chicken gut microbiome revealed by metagenomics and culture.</title>
        <authorList>
            <person name="Gilroy R."/>
            <person name="Ravi A."/>
            <person name="Getino M."/>
            <person name="Pursley I."/>
            <person name="Horton D.L."/>
            <person name="Alikhan N.F."/>
            <person name="Baker D."/>
            <person name="Gharbi K."/>
            <person name="Hall N."/>
            <person name="Watson M."/>
            <person name="Adriaenssens E.M."/>
            <person name="Foster-Nyarko E."/>
            <person name="Jarju S."/>
            <person name="Secka A."/>
            <person name="Antonio M."/>
            <person name="Oren A."/>
            <person name="Chaudhuri R.R."/>
            <person name="La Ragione R."/>
            <person name="Hildebrand F."/>
            <person name="Pallen M.J."/>
        </authorList>
    </citation>
    <scope>NUCLEOTIDE SEQUENCE</scope>
    <source>
        <strain evidence="7">CHK178-16964</strain>
    </source>
</reference>
<gene>
    <name evidence="7" type="ORF">IAA07_02755</name>
</gene>
<dbReference type="Gene3D" id="2.30.42.10">
    <property type="match status" value="1"/>
</dbReference>
<dbReference type="Pfam" id="PF13676">
    <property type="entry name" value="TIR_2"/>
    <property type="match status" value="1"/>
</dbReference>
<comment type="subcellular location">
    <subcellularLocation>
        <location evidence="1">Cytoplasm</location>
    </subcellularLocation>
</comment>
<organism evidence="7 8">
    <name type="scientific">Candidatus Lachnoclostridium stercoravium</name>
    <dbReference type="NCBI Taxonomy" id="2838633"/>
    <lineage>
        <taxon>Bacteria</taxon>
        <taxon>Bacillati</taxon>
        <taxon>Bacillota</taxon>
        <taxon>Clostridia</taxon>
        <taxon>Lachnospirales</taxon>
        <taxon>Lachnospiraceae</taxon>
    </lineage>
</organism>
<dbReference type="SUPFAM" id="SSF50156">
    <property type="entry name" value="PDZ domain-like"/>
    <property type="match status" value="1"/>
</dbReference>
<dbReference type="GO" id="GO:0005737">
    <property type="term" value="C:cytoplasm"/>
    <property type="evidence" value="ECO:0007669"/>
    <property type="project" value="UniProtKB-SubCell"/>
</dbReference>
<comment type="caution">
    <text evidence="7">The sequence shown here is derived from an EMBL/GenBank/DDBJ whole genome shotgun (WGS) entry which is preliminary data.</text>
</comment>
<keyword evidence="5" id="KW-0472">Membrane</keyword>
<feature type="transmembrane region" description="Helical" evidence="5">
    <location>
        <begin position="157"/>
        <end position="178"/>
    </location>
</feature>
<keyword evidence="5" id="KW-1133">Transmembrane helix</keyword>
<dbReference type="GO" id="GO:0048678">
    <property type="term" value="P:response to axon injury"/>
    <property type="evidence" value="ECO:0007669"/>
    <property type="project" value="InterPro"/>
</dbReference>
<evidence type="ECO:0000259" key="6">
    <source>
        <dbReference type="PROSITE" id="PS50104"/>
    </source>
</evidence>
<dbReference type="GO" id="GO:0035591">
    <property type="term" value="F:signaling adaptor activity"/>
    <property type="evidence" value="ECO:0007669"/>
    <property type="project" value="InterPro"/>
</dbReference>
<dbReference type="InterPro" id="IPR000157">
    <property type="entry name" value="TIR_dom"/>
</dbReference>
<reference evidence="7" key="2">
    <citation type="submission" date="2021-04" db="EMBL/GenBank/DDBJ databases">
        <authorList>
            <person name="Gilroy R."/>
        </authorList>
    </citation>
    <scope>NUCLEOTIDE SEQUENCE</scope>
    <source>
        <strain evidence="7">CHK178-16964</strain>
    </source>
</reference>
<accession>A0A9D2HFA3</accession>
<keyword evidence="5" id="KW-0812">Transmembrane</keyword>
<evidence type="ECO:0000313" key="8">
    <source>
        <dbReference type="Proteomes" id="UP000823900"/>
    </source>
</evidence>
<keyword evidence="3" id="KW-0677">Repeat</keyword>
<evidence type="ECO:0000256" key="4">
    <source>
        <dbReference type="SAM" id="Coils"/>
    </source>
</evidence>
<dbReference type="AlphaFoldDB" id="A0A9D2HFA3"/>
<evidence type="ECO:0000256" key="3">
    <source>
        <dbReference type="ARBA" id="ARBA00022737"/>
    </source>
</evidence>
<dbReference type="InterPro" id="IPR036034">
    <property type="entry name" value="PDZ_sf"/>
</dbReference>
<dbReference type="Proteomes" id="UP000823900">
    <property type="component" value="Unassembled WGS sequence"/>
</dbReference>
<keyword evidence="2" id="KW-0963">Cytoplasm</keyword>
<feature type="coiled-coil region" evidence="4">
    <location>
        <begin position="432"/>
        <end position="463"/>
    </location>
</feature>
<evidence type="ECO:0000256" key="5">
    <source>
        <dbReference type="SAM" id="Phobius"/>
    </source>
</evidence>
<protein>
    <submittedName>
        <fullName evidence="7">TIR domain-containing protein</fullName>
    </submittedName>
</protein>
<dbReference type="InterPro" id="IPR039184">
    <property type="entry name" value="SARM1"/>
</dbReference>
<dbReference type="Gene3D" id="3.40.50.10140">
    <property type="entry name" value="Toll/interleukin-1 receptor homology (TIR) domain"/>
    <property type="match status" value="1"/>
</dbReference>
<dbReference type="GO" id="GO:0003953">
    <property type="term" value="F:NAD+ nucleosidase activity"/>
    <property type="evidence" value="ECO:0007669"/>
    <property type="project" value="InterPro"/>
</dbReference>
<evidence type="ECO:0000313" key="7">
    <source>
        <dbReference type="EMBL" id="HJA70485.1"/>
    </source>
</evidence>
<dbReference type="SUPFAM" id="SSF52200">
    <property type="entry name" value="Toll/Interleukin receptor TIR domain"/>
    <property type="match status" value="1"/>
</dbReference>
<dbReference type="PANTHER" id="PTHR22998:SF1">
    <property type="entry name" value="NAD(+) HYDROLASE SARM1"/>
    <property type="match status" value="1"/>
</dbReference>
<sequence>MDKKYDIFISYRRDGGESTAKILRDKLEELGYHVFFDVESLRSGDFNTRLYSVIDECQDFLIVLSPNALDRCVNEDDWVRLEIEHALKKEKNIVPVMLRGFFFPSKLPDSIEPLRYKNGLESNYQFFDAFIEKLQTFLKARPAVGRRVLRKKSGARAVFLIALLAAAGAGAAAIQYMGNLGGGYPATESEKNLTRNLVYYVQQNLLQMETAAEYMDNAYRACETYLQHFDTADSAALEAELQKNRRLLHQIDTDSAAMSRELSEELTDSPFSAADAAAMHDYLVQFCQDNIDNLYYMEFITDRESYIDQTVREDVLENYQAILSEELKLMAYGANGLLLPVENEEELEYFKYDFLPELYYIPFQAGDWKDDEAVLAGMEDSSFNAIQKSLERVTMQVGEQNMDLMKQKAELVNELMESGLSQEEAEQKVNSLMGKTDLVTEQEAELTEAQKELEESLQEARGKFAPAAADDADILWGKMLRFMNLGLYDDAVTCLDMYREKVRGEDEYAEEYTAAAARLIRNISQTGIDYGMIIVGYEPGVSSHSQYKIGDVIISVEGTPCHDYEEYSQIMESIPDGEDFSVTVLRAKEDGSGQLEQITLDIPGDGPRVAMREMTEKTYNTQ</sequence>
<dbReference type="PANTHER" id="PTHR22998">
    <property type="entry name" value="SARM1"/>
    <property type="match status" value="1"/>
</dbReference>
<dbReference type="SMART" id="SM00255">
    <property type="entry name" value="TIR"/>
    <property type="match status" value="1"/>
</dbReference>
<dbReference type="PROSITE" id="PS50104">
    <property type="entry name" value="TIR"/>
    <property type="match status" value="1"/>
</dbReference>
<evidence type="ECO:0000256" key="2">
    <source>
        <dbReference type="ARBA" id="ARBA00022490"/>
    </source>
</evidence>
<name>A0A9D2HFA3_9FIRM</name>
<keyword evidence="4" id="KW-0175">Coiled coil</keyword>
<feature type="domain" description="TIR" evidence="6">
    <location>
        <begin position="3"/>
        <end position="138"/>
    </location>
</feature>
<proteinExistence type="predicted"/>
<dbReference type="EMBL" id="DWZA01000025">
    <property type="protein sequence ID" value="HJA70485.1"/>
    <property type="molecule type" value="Genomic_DNA"/>
</dbReference>
<dbReference type="GO" id="GO:0007165">
    <property type="term" value="P:signal transduction"/>
    <property type="evidence" value="ECO:0007669"/>
    <property type="project" value="InterPro"/>
</dbReference>
<dbReference type="InterPro" id="IPR035897">
    <property type="entry name" value="Toll_tir_struct_dom_sf"/>
</dbReference>